<keyword evidence="1 6" id="KW-0479">Metal-binding</keyword>
<dbReference type="OrthoDB" id="550424at2759"/>
<dbReference type="Pfam" id="PF01556">
    <property type="entry name" value="DnaJ_C"/>
    <property type="match status" value="1"/>
</dbReference>
<gene>
    <name evidence="10" type="ORF">AWRI3579_g3475</name>
</gene>
<evidence type="ECO:0000313" key="11">
    <source>
        <dbReference type="Proteomes" id="UP000095728"/>
    </source>
</evidence>
<evidence type="ECO:0000256" key="2">
    <source>
        <dbReference type="ARBA" id="ARBA00022737"/>
    </source>
</evidence>
<dbReference type="CDD" id="cd10719">
    <property type="entry name" value="DnaJ_zf"/>
    <property type="match status" value="1"/>
</dbReference>
<dbReference type="CDD" id="cd10747">
    <property type="entry name" value="DnaJ_C"/>
    <property type="match status" value="1"/>
</dbReference>
<dbReference type="SUPFAM" id="SSF57938">
    <property type="entry name" value="DnaJ/Hsp40 cysteine-rich domain"/>
    <property type="match status" value="1"/>
</dbReference>
<dbReference type="Pfam" id="PF00226">
    <property type="entry name" value="DnaJ"/>
    <property type="match status" value="1"/>
</dbReference>
<dbReference type="InParanoid" id="A0A1E5R829"/>
<dbReference type="EMBL" id="LPNM01000009">
    <property type="protein sequence ID" value="OEJ83044.1"/>
    <property type="molecule type" value="Genomic_DNA"/>
</dbReference>
<sequence>MKFSLYSLFVLNFFWLISSVFAQDYYKILGIERTASEKEIKSAYRQLSKKFHPDKNPDNEEAHHKFIEIGEAYEVLSDSEKKTIFDRHGAEAVKQAQQAGQQGGHQPFQDPMDMFHQFFGGGGGANGGGFQHRTPKTPTIQFQTPISLRQYYLGDTLTFELPLRTACRQCNGQGGKLETCGRCQGHGILIRQFRQGPMIQKIQQQCDLCNGQGKTLKEKCGKCHGQTVVQENKETTVDLPKGAIREYKAVLEGQGELYPGHEQGDIVVQFSESERDNMGYRRRGNNLYRTEYLSLKEALLGNWERELEFFDPTMNKIKLKRQSGERVIEGEIEVKSGFGMPFDDGNEEGDLFIDYHIIMPIGMDSAKASQKYFDEL</sequence>
<dbReference type="GO" id="GO:0008270">
    <property type="term" value="F:zinc ion binding"/>
    <property type="evidence" value="ECO:0007669"/>
    <property type="project" value="UniProtKB-KW"/>
</dbReference>
<evidence type="ECO:0000256" key="7">
    <source>
        <dbReference type="SAM" id="SignalP"/>
    </source>
</evidence>
<reference evidence="11" key="1">
    <citation type="journal article" date="2016" name="Genome Announc.">
        <title>Genome sequences of three species of Hanseniaspora isolated from spontaneous wine fermentations.</title>
        <authorList>
            <person name="Sternes P.R."/>
            <person name="Lee D."/>
            <person name="Kutyna D.R."/>
            <person name="Borneman A.R."/>
        </authorList>
    </citation>
    <scope>NUCLEOTIDE SEQUENCE [LARGE SCALE GENOMIC DNA]</scope>
    <source>
        <strain evidence="11">AWRI3579</strain>
    </source>
</reference>
<comment type="caution">
    <text evidence="10">The sequence shown here is derived from an EMBL/GenBank/DDBJ whole genome shotgun (WGS) entry which is preliminary data.</text>
</comment>
<dbReference type="GO" id="GO:0030544">
    <property type="term" value="F:Hsp70 protein binding"/>
    <property type="evidence" value="ECO:0007669"/>
    <property type="project" value="InterPro"/>
</dbReference>
<proteinExistence type="predicted"/>
<feature type="domain" description="J" evidence="8">
    <location>
        <begin position="24"/>
        <end position="89"/>
    </location>
</feature>
<dbReference type="InterPro" id="IPR044713">
    <property type="entry name" value="DNJA1/2-like"/>
</dbReference>
<dbReference type="InterPro" id="IPR001305">
    <property type="entry name" value="HSP_DnaJ_Cys-rich_dom"/>
</dbReference>
<keyword evidence="3 6" id="KW-0863">Zinc-finger</keyword>
<dbReference type="SUPFAM" id="SSF49493">
    <property type="entry name" value="HSP40/DnaJ peptide-binding domain"/>
    <property type="match status" value="2"/>
</dbReference>
<evidence type="ECO:0000256" key="5">
    <source>
        <dbReference type="ARBA" id="ARBA00023186"/>
    </source>
</evidence>
<dbReference type="FunFam" id="2.10.230.10:FF:000001">
    <property type="entry name" value="DnaJ subfamily A member 2"/>
    <property type="match status" value="1"/>
</dbReference>
<evidence type="ECO:0000259" key="9">
    <source>
        <dbReference type="PROSITE" id="PS51188"/>
    </source>
</evidence>
<dbReference type="InterPro" id="IPR036869">
    <property type="entry name" value="J_dom_sf"/>
</dbReference>
<keyword evidence="11" id="KW-1185">Reference proteome</keyword>
<name>A0A1E5R829_9ASCO</name>
<dbReference type="InterPro" id="IPR018253">
    <property type="entry name" value="DnaJ_domain_CS"/>
</dbReference>
<evidence type="ECO:0000256" key="1">
    <source>
        <dbReference type="ARBA" id="ARBA00022723"/>
    </source>
</evidence>
<keyword evidence="2" id="KW-0677">Repeat</keyword>
<dbReference type="InterPro" id="IPR002939">
    <property type="entry name" value="DnaJ_C"/>
</dbReference>
<dbReference type="PANTHER" id="PTHR43888">
    <property type="entry name" value="DNAJ-LIKE-2, ISOFORM A-RELATED"/>
    <property type="match status" value="1"/>
</dbReference>
<dbReference type="InterPro" id="IPR008971">
    <property type="entry name" value="HSP40/DnaJ_pept-bd"/>
</dbReference>
<dbReference type="AlphaFoldDB" id="A0A1E5R829"/>
<feature type="signal peptide" evidence="7">
    <location>
        <begin position="1"/>
        <end position="22"/>
    </location>
</feature>
<evidence type="ECO:0000256" key="6">
    <source>
        <dbReference type="PROSITE-ProRule" id="PRU00546"/>
    </source>
</evidence>
<dbReference type="PROSITE" id="PS51188">
    <property type="entry name" value="ZF_CR"/>
    <property type="match status" value="1"/>
</dbReference>
<protein>
    <submittedName>
        <fullName evidence="10">DnaJ-related protein SCJ1</fullName>
    </submittedName>
</protein>
<dbReference type="Gene3D" id="1.10.287.110">
    <property type="entry name" value="DnaJ domain"/>
    <property type="match status" value="1"/>
</dbReference>
<dbReference type="CDD" id="cd06257">
    <property type="entry name" value="DnaJ"/>
    <property type="match status" value="1"/>
</dbReference>
<dbReference type="SUPFAM" id="SSF46565">
    <property type="entry name" value="Chaperone J-domain"/>
    <property type="match status" value="1"/>
</dbReference>
<dbReference type="GO" id="GO:0051082">
    <property type="term" value="F:unfolded protein binding"/>
    <property type="evidence" value="ECO:0007669"/>
    <property type="project" value="InterPro"/>
</dbReference>
<dbReference type="SMART" id="SM00271">
    <property type="entry name" value="DnaJ"/>
    <property type="match status" value="1"/>
</dbReference>
<keyword evidence="4 6" id="KW-0862">Zinc</keyword>
<dbReference type="FunCoup" id="A0A1E5R829">
    <property type="interactions" value="506"/>
</dbReference>
<dbReference type="Gene3D" id="2.10.230.10">
    <property type="entry name" value="Heat shock protein DnaJ, cysteine-rich domain"/>
    <property type="match status" value="1"/>
</dbReference>
<dbReference type="Gene3D" id="2.60.260.20">
    <property type="entry name" value="Urease metallochaperone UreE, N-terminal domain"/>
    <property type="match status" value="2"/>
</dbReference>
<keyword evidence="7" id="KW-0732">Signal</keyword>
<dbReference type="InterPro" id="IPR001623">
    <property type="entry name" value="DnaJ_domain"/>
</dbReference>
<organism evidence="10 11">
    <name type="scientific">Hanseniaspora osmophila</name>
    <dbReference type="NCBI Taxonomy" id="56408"/>
    <lineage>
        <taxon>Eukaryota</taxon>
        <taxon>Fungi</taxon>
        <taxon>Dikarya</taxon>
        <taxon>Ascomycota</taxon>
        <taxon>Saccharomycotina</taxon>
        <taxon>Saccharomycetes</taxon>
        <taxon>Saccharomycodales</taxon>
        <taxon>Saccharomycodaceae</taxon>
        <taxon>Hanseniaspora</taxon>
    </lineage>
</organism>
<accession>A0A1E5R829</accession>
<feature type="zinc finger region" description="CR-type" evidence="6">
    <location>
        <begin position="154"/>
        <end position="232"/>
    </location>
</feature>
<evidence type="ECO:0000256" key="3">
    <source>
        <dbReference type="ARBA" id="ARBA00022771"/>
    </source>
</evidence>
<dbReference type="Pfam" id="PF00684">
    <property type="entry name" value="DnaJ_CXXCXGXG"/>
    <property type="match status" value="1"/>
</dbReference>
<dbReference type="PROSITE" id="PS50076">
    <property type="entry name" value="DNAJ_2"/>
    <property type="match status" value="1"/>
</dbReference>
<dbReference type="GO" id="GO:0001671">
    <property type="term" value="F:ATPase activator activity"/>
    <property type="evidence" value="ECO:0007669"/>
    <property type="project" value="UniProtKB-ARBA"/>
</dbReference>
<dbReference type="Proteomes" id="UP000095728">
    <property type="component" value="Unassembled WGS sequence"/>
</dbReference>
<evidence type="ECO:0000259" key="8">
    <source>
        <dbReference type="PROSITE" id="PS50076"/>
    </source>
</evidence>
<dbReference type="InterPro" id="IPR036410">
    <property type="entry name" value="HSP_DnaJ_Cys-rich_dom_sf"/>
</dbReference>
<evidence type="ECO:0000313" key="10">
    <source>
        <dbReference type="EMBL" id="OEJ83044.1"/>
    </source>
</evidence>
<dbReference type="GO" id="GO:0006457">
    <property type="term" value="P:protein folding"/>
    <property type="evidence" value="ECO:0007669"/>
    <property type="project" value="InterPro"/>
</dbReference>
<dbReference type="PROSITE" id="PS00636">
    <property type="entry name" value="DNAJ_1"/>
    <property type="match status" value="1"/>
</dbReference>
<dbReference type="STRING" id="56408.A0A1E5R829"/>
<dbReference type="PRINTS" id="PR00625">
    <property type="entry name" value="JDOMAIN"/>
</dbReference>
<keyword evidence="5" id="KW-0143">Chaperone</keyword>
<dbReference type="GO" id="GO:0072655">
    <property type="term" value="P:establishment of protein localization to mitochondrion"/>
    <property type="evidence" value="ECO:0007669"/>
    <property type="project" value="UniProtKB-ARBA"/>
</dbReference>
<feature type="chain" id="PRO_5009184633" evidence="7">
    <location>
        <begin position="23"/>
        <end position="376"/>
    </location>
</feature>
<evidence type="ECO:0000256" key="4">
    <source>
        <dbReference type="ARBA" id="ARBA00022833"/>
    </source>
</evidence>
<feature type="domain" description="CR-type" evidence="9">
    <location>
        <begin position="154"/>
        <end position="232"/>
    </location>
</feature>